<dbReference type="AlphaFoldDB" id="A0A382FPR5"/>
<gene>
    <name evidence="1" type="ORF">METZ01_LOCUS217874</name>
</gene>
<accession>A0A382FPR5</accession>
<protein>
    <submittedName>
        <fullName evidence="1">Uncharacterized protein</fullName>
    </submittedName>
</protein>
<proteinExistence type="predicted"/>
<organism evidence="1">
    <name type="scientific">marine metagenome</name>
    <dbReference type="NCBI Taxonomy" id="408172"/>
    <lineage>
        <taxon>unclassified sequences</taxon>
        <taxon>metagenomes</taxon>
        <taxon>ecological metagenomes</taxon>
    </lineage>
</organism>
<feature type="non-terminal residue" evidence="1">
    <location>
        <position position="42"/>
    </location>
</feature>
<evidence type="ECO:0000313" key="1">
    <source>
        <dbReference type="EMBL" id="SVB65020.1"/>
    </source>
</evidence>
<name>A0A382FPR5_9ZZZZ</name>
<dbReference type="EMBL" id="UINC01051182">
    <property type="protein sequence ID" value="SVB65020.1"/>
    <property type="molecule type" value="Genomic_DNA"/>
</dbReference>
<reference evidence="1" key="1">
    <citation type="submission" date="2018-05" db="EMBL/GenBank/DDBJ databases">
        <authorList>
            <person name="Lanie J.A."/>
            <person name="Ng W.-L."/>
            <person name="Kazmierczak K.M."/>
            <person name="Andrzejewski T.M."/>
            <person name="Davidsen T.M."/>
            <person name="Wayne K.J."/>
            <person name="Tettelin H."/>
            <person name="Glass J.I."/>
            <person name="Rusch D."/>
            <person name="Podicherti R."/>
            <person name="Tsui H.-C.T."/>
            <person name="Winkler M.E."/>
        </authorList>
    </citation>
    <scope>NUCLEOTIDE SEQUENCE</scope>
</reference>
<sequence length="42" mass="4837">MNQYWIIVVFALFLLKPLLGFAEGSDPFDNTILTFEDNIQTT</sequence>